<dbReference type="GO" id="GO:0006310">
    <property type="term" value="P:DNA recombination"/>
    <property type="evidence" value="ECO:0007669"/>
    <property type="project" value="UniProtKB-UniRule"/>
</dbReference>
<dbReference type="InterPro" id="IPR036390">
    <property type="entry name" value="WH_DNA-bd_sf"/>
</dbReference>
<organism evidence="11 12">
    <name type="scientific">Candidatus Falkowbacteria bacterium RIFOXYA2_FULL_38_12</name>
    <dbReference type="NCBI Taxonomy" id="1797993"/>
    <lineage>
        <taxon>Bacteria</taxon>
        <taxon>Candidatus Falkowiibacteriota</taxon>
    </lineage>
</organism>
<dbReference type="AlphaFoldDB" id="A0A1F5S402"/>
<comment type="function">
    <text evidence="9">The RuvA-RuvB-RuvC complex processes Holliday junction (HJ) DNA during genetic recombination and DNA repair, while the RuvA-RuvB complex plays an important role in the rescue of blocked DNA replication forks via replication fork reversal (RFR). RuvA specifically binds to HJ cruciform DNA, conferring on it an open structure. The RuvB hexamer acts as an ATP-dependent pump, pulling dsDNA into and through the RuvAB complex. RuvB forms 2 homohexamers on either side of HJ DNA bound by 1 or 2 RuvA tetramers; 4 subunits per hexamer contact DNA at a time. Coordinated motions by a converter formed by DNA-disengaged RuvB subunits stimulates ATP hydrolysis and nucleotide exchange. Immobilization of the converter enables RuvB to convert the ATP-contained energy into a lever motion, pulling 2 nucleotides of DNA out of the RuvA tetramer per ATP hydrolyzed, thus driving DNA branch migration. The RuvB motors rotate together with the DNA substrate, which together with the progressing nucleotide cycle form the mechanistic basis for DNA recombination by continuous HJ branch migration. Branch migration allows RuvC to scan DNA until it finds its consensus sequence, where it cleaves and resolves cruciform DNA.</text>
</comment>
<keyword evidence="1 9" id="KW-0963">Cytoplasm</keyword>
<feature type="binding site" evidence="9">
    <location>
        <position position="22"/>
    </location>
    <ligand>
        <name>ATP</name>
        <dbReference type="ChEBI" id="CHEBI:30616"/>
    </ligand>
</feature>
<dbReference type="GO" id="GO:0005737">
    <property type="term" value="C:cytoplasm"/>
    <property type="evidence" value="ECO:0007669"/>
    <property type="project" value="UniProtKB-SubCell"/>
</dbReference>
<comment type="subunit">
    <text evidence="9">Homohexamer. Forms an RuvA(8)-RuvB(12)-Holliday junction (HJ) complex. HJ DNA is sandwiched between 2 RuvA tetramers; dsDNA enters through RuvA and exits via RuvB. An RuvB hexamer assembles on each DNA strand where it exits the tetramer. Each RuvB hexamer is contacted by two RuvA subunits (via domain III) on 2 adjacent RuvB subunits; this complex drives branch migration. In the full resolvosome a probable DNA-RuvA(4)-RuvB(12)-RuvC(2) complex forms which resolves the HJ.</text>
</comment>
<dbReference type="Proteomes" id="UP000177407">
    <property type="component" value="Unassembled WGS sequence"/>
</dbReference>
<dbReference type="Pfam" id="PF05491">
    <property type="entry name" value="WHD_RuvB"/>
    <property type="match status" value="1"/>
</dbReference>
<feature type="binding site" evidence="9">
    <location>
        <position position="67"/>
    </location>
    <ligand>
        <name>ATP</name>
        <dbReference type="ChEBI" id="CHEBI:30616"/>
    </ligand>
</feature>
<evidence type="ECO:0000256" key="4">
    <source>
        <dbReference type="ARBA" id="ARBA00022801"/>
    </source>
</evidence>
<dbReference type="InterPro" id="IPR041445">
    <property type="entry name" value="AAA_lid_4"/>
</dbReference>
<dbReference type="NCBIfam" id="NF000868">
    <property type="entry name" value="PRK00080.1"/>
    <property type="match status" value="1"/>
</dbReference>
<keyword evidence="6 9" id="KW-0238">DNA-binding</keyword>
<dbReference type="Pfam" id="PF05496">
    <property type="entry name" value="RuvB_N"/>
    <property type="match status" value="1"/>
</dbReference>
<dbReference type="InterPro" id="IPR036388">
    <property type="entry name" value="WH-like_DNA-bd_sf"/>
</dbReference>
<feature type="binding site" evidence="9">
    <location>
        <position position="21"/>
    </location>
    <ligand>
        <name>ATP</name>
        <dbReference type="ChEBI" id="CHEBI:30616"/>
    </ligand>
</feature>
<feature type="region of interest" description="Large ATPase domain (RuvB-L)" evidence="9">
    <location>
        <begin position="2"/>
        <end position="182"/>
    </location>
</feature>
<dbReference type="PANTHER" id="PTHR42848:SF1">
    <property type="entry name" value="HOLLIDAY JUNCTION BRANCH MIGRATION COMPLEX SUBUNIT RUVB"/>
    <property type="match status" value="1"/>
</dbReference>
<comment type="domain">
    <text evidence="9">Has 3 domains, the large (RuvB-L) and small ATPase (RuvB-S) domains and the C-terminal head (RuvB-H) domain. The head domain binds DNA, while the ATPase domains jointly bind ATP, ADP or are empty depending on the state of the subunit in the translocation cycle. During a single DNA translocation step the structure of each domain remains the same, but their relative positions change.</text>
</comment>
<feature type="binding site" evidence="9">
    <location>
        <position position="66"/>
    </location>
    <ligand>
        <name>ATP</name>
        <dbReference type="ChEBI" id="CHEBI:30616"/>
    </ligand>
</feature>
<accession>A0A1F5S402</accession>
<dbReference type="InterPro" id="IPR027417">
    <property type="entry name" value="P-loop_NTPase"/>
</dbReference>
<dbReference type="GO" id="GO:0009378">
    <property type="term" value="F:four-way junction helicase activity"/>
    <property type="evidence" value="ECO:0007669"/>
    <property type="project" value="InterPro"/>
</dbReference>
<dbReference type="Gene3D" id="1.10.8.60">
    <property type="match status" value="1"/>
</dbReference>
<dbReference type="GO" id="GO:0016887">
    <property type="term" value="F:ATP hydrolysis activity"/>
    <property type="evidence" value="ECO:0007669"/>
    <property type="project" value="RHEA"/>
</dbReference>
<protein>
    <recommendedName>
        <fullName evidence="9">Holliday junction branch migration complex subunit RuvB</fullName>
        <ecNumber evidence="9">3.6.4.-</ecNumber>
    </recommendedName>
</protein>
<dbReference type="InterPro" id="IPR008824">
    <property type="entry name" value="RuvB-like_N"/>
</dbReference>
<keyword evidence="3 9" id="KW-0227">DNA damage</keyword>
<evidence type="ECO:0000256" key="6">
    <source>
        <dbReference type="ARBA" id="ARBA00023125"/>
    </source>
</evidence>
<comment type="catalytic activity">
    <reaction evidence="9">
        <text>ATP + H2O = ADP + phosphate + H(+)</text>
        <dbReference type="Rhea" id="RHEA:13065"/>
        <dbReference type="ChEBI" id="CHEBI:15377"/>
        <dbReference type="ChEBI" id="CHEBI:15378"/>
        <dbReference type="ChEBI" id="CHEBI:30616"/>
        <dbReference type="ChEBI" id="CHEBI:43474"/>
        <dbReference type="ChEBI" id="CHEBI:456216"/>
    </reaction>
</comment>
<keyword evidence="8 9" id="KW-0234">DNA repair</keyword>
<keyword evidence="2 9" id="KW-0547">Nucleotide-binding</keyword>
<dbReference type="SUPFAM" id="SSF52540">
    <property type="entry name" value="P-loop containing nucleoside triphosphate hydrolases"/>
    <property type="match status" value="1"/>
</dbReference>
<feature type="region of interest" description="Small ATPAse domain (RuvB-S)" evidence="9">
    <location>
        <begin position="183"/>
        <end position="253"/>
    </location>
</feature>
<dbReference type="PANTHER" id="PTHR42848">
    <property type="match status" value="1"/>
</dbReference>
<feature type="binding site" evidence="9">
    <location>
        <position position="63"/>
    </location>
    <ligand>
        <name>ATP</name>
        <dbReference type="ChEBI" id="CHEBI:30616"/>
    </ligand>
</feature>
<dbReference type="EC" id="3.6.4.-" evidence="9"/>
<feature type="binding site" evidence="9">
    <location>
        <position position="68"/>
    </location>
    <ligand>
        <name>ATP</name>
        <dbReference type="ChEBI" id="CHEBI:30616"/>
    </ligand>
</feature>
<evidence type="ECO:0000256" key="7">
    <source>
        <dbReference type="ARBA" id="ARBA00023172"/>
    </source>
</evidence>
<dbReference type="Gene3D" id="3.40.50.300">
    <property type="entry name" value="P-loop containing nucleotide triphosphate hydrolases"/>
    <property type="match status" value="1"/>
</dbReference>
<dbReference type="GO" id="GO:0048476">
    <property type="term" value="C:Holliday junction resolvase complex"/>
    <property type="evidence" value="ECO:0007669"/>
    <property type="project" value="UniProtKB-UniRule"/>
</dbReference>
<evidence type="ECO:0000256" key="1">
    <source>
        <dbReference type="ARBA" id="ARBA00022490"/>
    </source>
</evidence>
<dbReference type="Pfam" id="PF17864">
    <property type="entry name" value="AAA_lid_4"/>
    <property type="match status" value="1"/>
</dbReference>
<dbReference type="InterPro" id="IPR004605">
    <property type="entry name" value="DNA_helicase_Holl-junc_RuvB"/>
</dbReference>
<reference evidence="11 12" key="1">
    <citation type="journal article" date="2016" name="Nat. Commun.">
        <title>Thousands of microbial genomes shed light on interconnected biogeochemical processes in an aquifer system.</title>
        <authorList>
            <person name="Anantharaman K."/>
            <person name="Brown C.T."/>
            <person name="Hug L.A."/>
            <person name="Sharon I."/>
            <person name="Castelle C.J."/>
            <person name="Probst A.J."/>
            <person name="Thomas B.C."/>
            <person name="Singh A."/>
            <person name="Wilkins M.J."/>
            <person name="Karaoz U."/>
            <person name="Brodie E.L."/>
            <person name="Williams K.H."/>
            <person name="Hubbard S.S."/>
            <person name="Banfield J.F."/>
        </authorList>
    </citation>
    <scope>NUCLEOTIDE SEQUENCE [LARGE SCALE GENOMIC DNA]</scope>
</reference>
<evidence type="ECO:0000259" key="10">
    <source>
        <dbReference type="SMART" id="SM00382"/>
    </source>
</evidence>
<feature type="binding site" evidence="9">
    <location>
        <position position="316"/>
    </location>
    <ligand>
        <name>DNA</name>
        <dbReference type="ChEBI" id="CHEBI:16991"/>
    </ligand>
</feature>
<feature type="domain" description="AAA+ ATPase" evidence="10">
    <location>
        <begin position="52"/>
        <end position="183"/>
    </location>
</feature>
<dbReference type="NCBIfam" id="TIGR00635">
    <property type="entry name" value="ruvB"/>
    <property type="match status" value="1"/>
</dbReference>
<dbReference type="GO" id="GO:0005524">
    <property type="term" value="F:ATP binding"/>
    <property type="evidence" value="ECO:0007669"/>
    <property type="project" value="UniProtKB-UniRule"/>
</dbReference>
<evidence type="ECO:0000256" key="5">
    <source>
        <dbReference type="ARBA" id="ARBA00022840"/>
    </source>
</evidence>
<feature type="binding site" evidence="9">
    <location>
        <position position="172"/>
    </location>
    <ligand>
        <name>ATP</name>
        <dbReference type="ChEBI" id="CHEBI:30616"/>
    </ligand>
</feature>
<keyword evidence="11" id="KW-0347">Helicase</keyword>
<proteinExistence type="inferred from homology"/>
<comment type="similarity">
    <text evidence="9">Belongs to the RuvB family.</text>
</comment>
<comment type="caution">
    <text evidence="11">The sequence shown here is derived from an EMBL/GenBank/DDBJ whole genome shotgun (WGS) entry which is preliminary data.</text>
</comment>
<dbReference type="EMBL" id="MFGA01000007">
    <property type="protein sequence ID" value="OGF21366.1"/>
    <property type="molecule type" value="Genomic_DNA"/>
</dbReference>
<feature type="binding site" evidence="9">
    <location>
        <position position="311"/>
    </location>
    <ligand>
        <name>DNA</name>
        <dbReference type="ChEBI" id="CHEBI:16991"/>
    </ligand>
</feature>
<dbReference type="GO" id="GO:0000400">
    <property type="term" value="F:four-way junction DNA binding"/>
    <property type="evidence" value="ECO:0007669"/>
    <property type="project" value="UniProtKB-UniRule"/>
</dbReference>
<keyword evidence="4 9" id="KW-0378">Hydrolase</keyword>
<comment type="caution">
    <text evidence="9">Lacks conserved residue(s) required for the propagation of feature annotation.</text>
</comment>
<evidence type="ECO:0000256" key="9">
    <source>
        <dbReference type="HAMAP-Rule" id="MF_00016"/>
    </source>
</evidence>
<dbReference type="InterPro" id="IPR008823">
    <property type="entry name" value="RuvB_wg_C"/>
</dbReference>
<evidence type="ECO:0000256" key="2">
    <source>
        <dbReference type="ARBA" id="ARBA00022741"/>
    </source>
</evidence>
<name>A0A1F5S402_9BACT</name>
<evidence type="ECO:0000313" key="12">
    <source>
        <dbReference type="Proteomes" id="UP000177407"/>
    </source>
</evidence>
<dbReference type="SUPFAM" id="SSF46785">
    <property type="entry name" value="Winged helix' DNA-binding domain"/>
    <property type="match status" value="1"/>
</dbReference>
<keyword evidence="5 9" id="KW-0067">ATP-binding</keyword>
<feature type="binding site" evidence="9">
    <location>
        <position position="67"/>
    </location>
    <ligand>
        <name>Mg(2+)</name>
        <dbReference type="ChEBI" id="CHEBI:18420"/>
    </ligand>
</feature>
<feature type="binding site" evidence="9">
    <location>
        <position position="219"/>
    </location>
    <ligand>
        <name>ATP</name>
        <dbReference type="ChEBI" id="CHEBI:30616"/>
    </ligand>
</feature>
<dbReference type="InterPro" id="IPR003593">
    <property type="entry name" value="AAA+_ATPase"/>
</dbReference>
<evidence type="ECO:0000256" key="8">
    <source>
        <dbReference type="ARBA" id="ARBA00023204"/>
    </source>
</evidence>
<feature type="region of interest" description="Head domain (RuvB-H)" evidence="9">
    <location>
        <begin position="256"/>
        <end position="339"/>
    </location>
</feature>
<dbReference type="SMART" id="SM00382">
    <property type="entry name" value="AAA"/>
    <property type="match status" value="1"/>
</dbReference>
<sequence>MDEIIIEPKEQAEDKNFDLTLRPKFLREYIGQEKIKENLNISIEAAKKRGEPLEHILFYGCPGLGKTTLAYIIGNEIGGEVRVTSGPAIERAGDLAAILTNLKDGDILFIDEIHRLNKVIEEVLYPAMEEYAFDLIIGKGPGARTVRLDLPKFTIIGATTRMSLISAPLRDRFGITHHLSFYEDSEIEKIIRRSADILNIKFDDAATNLMSKRARKTPRIANRLLRRVRDYAEVKADGIITKELANSALEMFGVDNFGLDQVDRKILESIIYKFNGGPVGISTLSAVTGEEMATIEEVYEPYLLQLGFLNRTPRGRMATELAYKHLGAKIPKNLQERLI</sequence>
<comment type="subcellular location">
    <subcellularLocation>
        <location evidence="9">Cytoplasm</location>
    </subcellularLocation>
</comment>
<gene>
    <name evidence="9" type="primary">ruvB</name>
    <name evidence="11" type="ORF">A2257_01645</name>
</gene>
<dbReference type="Gene3D" id="1.10.10.10">
    <property type="entry name" value="Winged helix-like DNA-binding domain superfamily/Winged helix DNA-binding domain"/>
    <property type="match status" value="1"/>
</dbReference>
<dbReference type="CDD" id="cd00009">
    <property type="entry name" value="AAA"/>
    <property type="match status" value="1"/>
</dbReference>
<dbReference type="GO" id="GO:0006281">
    <property type="term" value="P:DNA repair"/>
    <property type="evidence" value="ECO:0007669"/>
    <property type="project" value="UniProtKB-UniRule"/>
</dbReference>
<keyword evidence="7 9" id="KW-0233">DNA recombination</keyword>
<evidence type="ECO:0000313" key="11">
    <source>
        <dbReference type="EMBL" id="OGF21366.1"/>
    </source>
</evidence>
<feature type="binding site" evidence="9">
    <location>
        <position position="182"/>
    </location>
    <ligand>
        <name>ATP</name>
        <dbReference type="ChEBI" id="CHEBI:30616"/>
    </ligand>
</feature>
<dbReference type="HAMAP" id="MF_00016">
    <property type="entry name" value="DNA_HJ_migration_RuvB"/>
    <property type="match status" value="1"/>
</dbReference>
<evidence type="ECO:0000256" key="3">
    <source>
        <dbReference type="ARBA" id="ARBA00022763"/>
    </source>
</evidence>